<dbReference type="EMBL" id="HF936658">
    <property type="protein sequence ID" value="CCX17474.1"/>
    <property type="molecule type" value="Genomic_DNA"/>
</dbReference>
<keyword evidence="2" id="KW-1185">Reference proteome</keyword>
<dbReference type="AlphaFoldDB" id="U4LBL6"/>
<accession>U4LBL6</accession>
<dbReference type="Proteomes" id="UP000018144">
    <property type="component" value="Unassembled WGS sequence"/>
</dbReference>
<proteinExistence type="predicted"/>
<name>U4LBL6_PYROM</name>
<protein>
    <submittedName>
        <fullName evidence="1">Uncharacterized protein</fullName>
    </submittedName>
</protein>
<evidence type="ECO:0000313" key="1">
    <source>
        <dbReference type="EMBL" id="CCX17474.1"/>
    </source>
</evidence>
<sequence>MDNLISFPVIIRLFSQATSSNEFARKIAHGVYFSVDTGTLHNHSY</sequence>
<evidence type="ECO:0000313" key="2">
    <source>
        <dbReference type="Proteomes" id="UP000018144"/>
    </source>
</evidence>
<gene>
    <name evidence="1" type="ORF">PCON_04478</name>
</gene>
<reference evidence="1 2" key="1">
    <citation type="journal article" date="2013" name="PLoS Genet.">
        <title>The genome and development-dependent transcriptomes of Pyronema confluens: a window into fungal evolution.</title>
        <authorList>
            <person name="Traeger S."/>
            <person name="Altegoer F."/>
            <person name="Freitag M."/>
            <person name="Gabaldon T."/>
            <person name="Kempken F."/>
            <person name="Kumar A."/>
            <person name="Marcet-Houben M."/>
            <person name="Poggeler S."/>
            <person name="Stajich J.E."/>
            <person name="Nowrousian M."/>
        </authorList>
    </citation>
    <scope>NUCLEOTIDE SEQUENCE [LARGE SCALE GENOMIC DNA]</scope>
    <source>
        <strain evidence="2">CBS 100304</strain>
        <tissue evidence="1">Vegetative mycelium</tissue>
    </source>
</reference>
<organism evidence="1 2">
    <name type="scientific">Pyronema omphalodes (strain CBS 100304)</name>
    <name type="common">Pyronema confluens</name>
    <dbReference type="NCBI Taxonomy" id="1076935"/>
    <lineage>
        <taxon>Eukaryota</taxon>
        <taxon>Fungi</taxon>
        <taxon>Dikarya</taxon>
        <taxon>Ascomycota</taxon>
        <taxon>Pezizomycotina</taxon>
        <taxon>Pezizomycetes</taxon>
        <taxon>Pezizales</taxon>
        <taxon>Pyronemataceae</taxon>
        <taxon>Pyronema</taxon>
    </lineage>
</organism>